<dbReference type="AlphaFoldDB" id="A0A1V1PG18"/>
<feature type="domain" description="Putative restriction endonuclease" evidence="2">
    <location>
        <begin position="95"/>
        <end position="199"/>
    </location>
</feature>
<accession>A0A1V1PG18</accession>
<evidence type="ECO:0000259" key="2">
    <source>
        <dbReference type="Pfam" id="PF05685"/>
    </source>
</evidence>
<evidence type="ECO:0000313" key="4">
    <source>
        <dbReference type="Proteomes" id="UP000189670"/>
    </source>
</evidence>
<dbReference type="SUPFAM" id="SSF52980">
    <property type="entry name" value="Restriction endonuclease-like"/>
    <property type="match status" value="1"/>
</dbReference>
<keyword evidence="1" id="KW-0175">Coiled coil</keyword>
<name>A0A1V1PG18_9BACT</name>
<sequence length="297" mass="35082">MQKNRDLPKKLVETSMQYSQMKYQMKSPDMAFHPIFARKKITPELDSCFQYDFNTETTEIDYDSLITEDDTPVDNFYCEKQMRLLPESLKSSWDRKKPYIVAADVGIYEDPPGAVIVPDVLLSLDVQYATNIWEKKHRCYMIGIFKKPPELVIEIVSNKTGEEDTAKLRRYESMGIKYYVIFDPCLHILDSKIQVYKLINKSYVFYEPELNECVWFYDLNIGMIVQHGIFEEMEADWLRWCDENGNILLSGYEHSRILEQKMVSEKKRLEQKMQSEKERADALEKDLAELKARIINK</sequence>
<dbReference type="InterPro" id="IPR012296">
    <property type="entry name" value="Nuclease_put_TT1808"/>
</dbReference>
<dbReference type="Gene3D" id="3.90.1570.10">
    <property type="entry name" value="tt1808, chain A"/>
    <property type="match status" value="1"/>
</dbReference>
<dbReference type="Pfam" id="PF05685">
    <property type="entry name" value="Uma2"/>
    <property type="match status" value="1"/>
</dbReference>
<feature type="coiled-coil region" evidence="1">
    <location>
        <begin position="259"/>
        <end position="293"/>
    </location>
</feature>
<dbReference type="PANTHER" id="PTHR33352:SF3">
    <property type="entry name" value="SLR1612 PROTEIN"/>
    <property type="match status" value="1"/>
</dbReference>
<gene>
    <name evidence="3" type="ORF">OMM_00733</name>
</gene>
<evidence type="ECO:0000256" key="1">
    <source>
        <dbReference type="SAM" id="Coils"/>
    </source>
</evidence>
<dbReference type="InterPro" id="IPR011335">
    <property type="entry name" value="Restrct_endonuc-II-like"/>
</dbReference>
<dbReference type="CDD" id="cd06260">
    <property type="entry name" value="DUF820-like"/>
    <property type="match status" value="1"/>
</dbReference>
<evidence type="ECO:0000313" key="3">
    <source>
        <dbReference type="EMBL" id="ETR73724.1"/>
    </source>
</evidence>
<organism evidence="3 4">
    <name type="scientific">Candidatus Magnetoglobus multicellularis str. Araruama</name>
    <dbReference type="NCBI Taxonomy" id="890399"/>
    <lineage>
        <taxon>Bacteria</taxon>
        <taxon>Pseudomonadati</taxon>
        <taxon>Thermodesulfobacteriota</taxon>
        <taxon>Desulfobacteria</taxon>
        <taxon>Desulfobacterales</taxon>
        <taxon>Desulfobacteraceae</taxon>
        <taxon>Candidatus Magnetoglobus</taxon>
    </lineage>
</organism>
<dbReference type="PANTHER" id="PTHR33352">
    <property type="entry name" value="SLR1095 PROTEIN"/>
    <property type="match status" value="1"/>
</dbReference>
<comment type="caution">
    <text evidence="3">The sequence shown here is derived from an EMBL/GenBank/DDBJ whole genome shotgun (WGS) entry which is preliminary data.</text>
</comment>
<proteinExistence type="predicted"/>
<dbReference type="InterPro" id="IPR008538">
    <property type="entry name" value="Uma2"/>
</dbReference>
<dbReference type="Proteomes" id="UP000189670">
    <property type="component" value="Unassembled WGS sequence"/>
</dbReference>
<dbReference type="EMBL" id="ATBP01000041">
    <property type="protein sequence ID" value="ETR73724.1"/>
    <property type="molecule type" value="Genomic_DNA"/>
</dbReference>
<reference evidence="4" key="1">
    <citation type="submission" date="2012-11" db="EMBL/GenBank/DDBJ databases">
        <authorList>
            <person name="Lucero-Rivera Y.E."/>
            <person name="Tovar-Ramirez D."/>
        </authorList>
    </citation>
    <scope>NUCLEOTIDE SEQUENCE [LARGE SCALE GENOMIC DNA]</scope>
    <source>
        <strain evidence="4">Araruama</strain>
    </source>
</reference>
<protein>
    <recommendedName>
        <fullName evidence="2">Putative restriction endonuclease domain-containing protein</fullName>
    </recommendedName>
</protein>